<dbReference type="Gramene" id="PAN15662">
    <property type="protein sequence ID" value="PAN15662"/>
    <property type="gene ID" value="PAHAL_3G005000"/>
</dbReference>
<evidence type="ECO:0000313" key="2">
    <source>
        <dbReference type="EMBL" id="PAN15662.2"/>
    </source>
</evidence>
<organism evidence="2">
    <name type="scientific">Panicum hallii</name>
    <dbReference type="NCBI Taxonomy" id="206008"/>
    <lineage>
        <taxon>Eukaryota</taxon>
        <taxon>Viridiplantae</taxon>
        <taxon>Streptophyta</taxon>
        <taxon>Embryophyta</taxon>
        <taxon>Tracheophyta</taxon>
        <taxon>Spermatophyta</taxon>
        <taxon>Magnoliopsida</taxon>
        <taxon>Liliopsida</taxon>
        <taxon>Poales</taxon>
        <taxon>Poaceae</taxon>
        <taxon>PACMAD clade</taxon>
        <taxon>Panicoideae</taxon>
        <taxon>Panicodae</taxon>
        <taxon>Paniceae</taxon>
        <taxon>Panicinae</taxon>
        <taxon>Panicum</taxon>
        <taxon>Panicum sect. Panicum</taxon>
    </lineage>
</organism>
<gene>
    <name evidence="2" type="ORF">PAHAL_3G005000</name>
</gene>
<sequence>MLTALDADILPTLANNPTDLRGLRSRNQTIRHLRQWAIGQQPLLIPLTSYFSNSLERAARQALRMDIDYKLSEDRIGDFRARVQMCLDWAVEFPEVDPGSGDDSSGGSFDDISVKARSSPPTSPLRAWSQWTSPTPTRKMAPTAAQSELSS</sequence>
<reference evidence="2" key="1">
    <citation type="submission" date="2018-04" db="EMBL/GenBank/DDBJ databases">
        <title>WGS assembly of Panicum hallii.</title>
        <authorList>
            <person name="Lovell J."/>
            <person name="Jenkins J."/>
            <person name="Lowry D."/>
            <person name="Mamidi S."/>
            <person name="Sreedasyam A."/>
            <person name="Weng X."/>
            <person name="Barry K."/>
            <person name="Bonette J."/>
            <person name="Campitelli B."/>
            <person name="Daum C."/>
            <person name="Gordon S."/>
            <person name="Gould B."/>
            <person name="Lipzen A."/>
            <person name="Macqueen A."/>
            <person name="Palacio-Mejia J."/>
            <person name="Plott C."/>
            <person name="Shakirov E."/>
            <person name="Shu S."/>
            <person name="Yoshinaga Y."/>
            <person name="Zane M."/>
            <person name="Rokhsar D."/>
            <person name="Grimwood J."/>
            <person name="Schmutz J."/>
            <person name="Juenger T."/>
        </authorList>
    </citation>
    <scope>NUCLEOTIDE SEQUENCE [LARGE SCALE GENOMIC DNA]</scope>
    <source>
        <strain evidence="2">FIL2</strain>
    </source>
</reference>
<protein>
    <submittedName>
        <fullName evidence="2">Uncharacterized protein</fullName>
    </submittedName>
</protein>
<proteinExistence type="predicted"/>
<feature type="region of interest" description="Disordered" evidence="1">
    <location>
        <begin position="96"/>
        <end position="151"/>
    </location>
</feature>
<evidence type="ECO:0000256" key="1">
    <source>
        <dbReference type="SAM" id="MobiDB-lite"/>
    </source>
</evidence>
<feature type="compositionally biased region" description="Low complexity" evidence="1">
    <location>
        <begin position="99"/>
        <end position="111"/>
    </location>
</feature>
<dbReference type="Proteomes" id="UP000243499">
    <property type="component" value="Chromosome 3"/>
</dbReference>
<dbReference type="AlphaFoldDB" id="A0A2S3H5A8"/>
<name>A0A2S3H5A8_9POAL</name>
<accession>A0A2S3H5A8</accession>
<dbReference type="EMBL" id="CM008048">
    <property type="protein sequence ID" value="PAN15662.2"/>
    <property type="molecule type" value="Genomic_DNA"/>
</dbReference>